<dbReference type="RefSeq" id="WP_171626732.1">
    <property type="nucleotide sequence ID" value="NZ_JABBPG010000006.1"/>
</dbReference>
<dbReference type="EMBL" id="JABBPG010000006">
    <property type="protein sequence ID" value="NOU51668.1"/>
    <property type="molecule type" value="Genomic_DNA"/>
</dbReference>
<dbReference type="Pfam" id="PF13365">
    <property type="entry name" value="Trypsin_2"/>
    <property type="match status" value="1"/>
</dbReference>
<evidence type="ECO:0000313" key="3">
    <source>
        <dbReference type="Proteomes" id="UP000586305"/>
    </source>
</evidence>
<dbReference type="SUPFAM" id="SSF50494">
    <property type="entry name" value="Trypsin-like serine proteases"/>
    <property type="match status" value="1"/>
</dbReference>
<feature type="region of interest" description="Disordered" evidence="1">
    <location>
        <begin position="1335"/>
        <end position="1356"/>
    </location>
</feature>
<dbReference type="SUPFAM" id="SSF52540">
    <property type="entry name" value="P-loop containing nucleoside triphosphate hydrolases"/>
    <property type="match status" value="1"/>
</dbReference>
<accession>A0A849VG09</accession>
<dbReference type="NCBIfam" id="NF041810">
    <property type="entry name" value="Avs1b"/>
    <property type="match status" value="1"/>
</dbReference>
<keyword evidence="3" id="KW-1185">Reference proteome</keyword>
<sequence length="1912" mass="214640">MLDTEMKVATCKIECGDESSTGSLITSKIVLTAYHCVAKAIESDSEVSVTFNNISSPPSVLKAHVLGHDVKLDIALVELEAVCDISPIKLSDLLPLGGNRFYSYGWPTSKLTMGHRLEGSIVQTFESLKLGSDIEISIDEPISLNDYQGFSGAALVCNDVCVGVIRVSIEKTIGVISISRIRDFLNSFGIAIETNKKHSISQSLASRKAFTEQFDDFISAKTGSYIFINGAHGIGKSTFCEAYSPETLSLEHFGTYSFTPRKSSKNATRLAQPQEFFNWLNMQVSMFITGTPGRKETLDYPELINKTEQLLLQLSGTYSSNGKTGILFIDGLDEVERQDADTLTKFIGLLPMTLPSGVVIVLSAPNFEQFATRLGNRLNRKSCISMPSLSDSAVQDFCYGALTAEHANSKTVSLICERVQGHPLYLRYLIDLVNSGTSSDELENLPLIDGSIRKYYDLLWLKLKEDNDAVNLLAIAVRLRWGIPISHFTEILNPNEQAILVGTLGRIQHLLLSPTETTIYHSSFSDFLLEKTALREQDVQLRLAEHCEKQIQKKYCLLNLIYHGLKAEGTDKAQVVDLCTQKWIDECVYQGIEPDTLLEDLKDVLKAATELGSLVETVRILLLCQRIQFRYNTLFAQSADLAANALISIGKEQEALQHVSRYGQLIIPLEETLIVALKLVDSNSHEEALELLGIVEKYLTEALEQNELSYREFLDIYDLQIQQFLIKIRAGDDNSRLLLAKFQFYWMKAIDKTVIDKEASKLIRSEMITYMQAASMCLISSYMSISQLRKFYSGPLSEIAEPIVFAAPLYQGLCKRYDVNYDKELLGQVFSDVETLVSDAWDEQNKVHLSIVDCYISLGAPKSIVLALGEHANDVPLSISFIADDNVTIDYSKLENGIAVWKHKAFIDPEFTCPSLSPLSPDTWINGVDSICRSIAWCHGSARRFKEIGDTIELEAVWKILNRDILKQLKFSLAQRVQWEDAYGLPESIIPNIYQSITELIIDIYPSGICDLLNFIEEQFDCQCGIYSEGFRSILNQVLTTVVSKPLDVEVEDQAFLLLDRWKEYVTSNLENRYELIPELLSIIPLYARLDAADQANKTYQLVLSFSMGPSWYKEDQLGLSITALESIDKEYIVEPEVICQIADLLDAADGEMTFQRFVRYAKRDFIGALCQRGSVQSAVNYFIRQTYGALEQMHQDVTRGDIDRISTLRGTRFPGAALEEQDSILSLITPLIPKADWQLCWALLECFQFGDSRHRDKFALAYGLLINKLANDNAMLDLALDRVEIICESEFDSLNDRSEFISSLASNLNEHVKRIFAARFPESIAQPGADLTKTLSREGSKSDNREAETKDSDTIHFPGTFGRSNSIEEANVALSNASRHLRRKNNSEAKKEVISAMNAIQDGGWSLWNESTSVVKEGKSILLQTDSSVSDLVKLLSPLIVGKRYTESWRIAESLITWLASHCPYYEQAQLLKLTNEHTSLMVGSLEEADTYTFLENDDGLSDCLAKLILHVIEHPTWLRREKASEMLIWLSKSYPDFVQLFGPKAFSMNSGIHPDLICGALEQTSISQQAWEALAQELDFNSIQKNCKHIGRYSVLVRITRQAAVQGLKSADEALDTLAARFNGATNKSTSDDVELPTWAECIRSNWPRLMKLGVVSSSVLAQAESILQEICSPLSIEASLELEQLLAEGYYGNAERPNRWSDKVRYAFHVALHNVAKEPEYKHIEAIFRKYNPTRLDNLRITNFESQAINWIRSKEPIPAHGNSIYLDYCERVWLKDQLRLVRLTAYLTDSQENLPLPSGRFLSTDKPSLDNTSLFDTCANVEALPAYFGSFTPAIPTTHFMRITGASNSNLKRGWWKSGRLKETYEGAPINEGCFLSIDSNALRLPHGLSLIWVFELDLEPVGLISFG</sequence>
<dbReference type="GO" id="GO:0008233">
    <property type="term" value="F:peptidase activity"/>
    <property type="evidence" value="ECO:0007669"/>
    <property type="project" value="UniProtKB-KW"/>
</dbReference>
<name>A0A849VG09_9GAMM</name>
<comment type="caution">
    <text evidence="2">The sequence shown here is derived from an EMBL/GenBank/DDBJ whole genome shotgun (WGS) entry which is preliminary data.</text>
</comment>
<gene>
    <name evidence="2" type="ORF">HG263_14120</name>
</gene>
<dbReference type="InterPro" id="IPR027417">
    <property type="entry name" value="P-loop_NTPase"/>
</dbReference>
<protein>
    <submittedName>
        <fullName evidence="2">Serine protease</fullName>
    </submittedName>
</protein>
<dbReference type="Gene3D" id="3.40.50.300">
    <property type="entry name" value="P-loop containing nucleotide triphosphate hydrolases"/>
    <property type="match status" value="1"/>
</dbReference>
<keyword evidence="2" id="KW-0645">Protease</keyword>
<dbReference type="Gene3D" id="2.40.10.120">
    <property type="match status" value="1"/>
</dbReference>
<organism evidence="2 3">
    <name type="scientific">Pseudoalteromonas caenipelagi</name>
    <dbReference type="NCBI Taxonomy" id="2726988"/>
    <lineage>
        <taxon>Bacteria</taxon>
        <taxon>Pseudomonadati</taxon>
        <taxon>Pseudomonadota</taxon>
        <taxon>Gammaproteobacteria</taxon>
        <taxon>Alteromonadales</taxon>
        <taxon>Pseudoalteromonadaceae</taxon>
        <taxon>Pseudoalteromonas</taxon>
    </lineage>
</organism>
<feature type="compositionally biased region" description="Basic and acidic residues" evidence="1">
    <location>
        <begin position="1336"/>
        <end position="1355"/>
    </location>
</feature>
<proteinExistence type="predicted"/>
<evidence type="ECO:0000256" key="1">
    <source>
        <dbReference type="SAM" id="MobiDB-lite"/>
    </source>
</evidence>
<dbReference type="InterPro" id="IPR009003">
    <property type="entry name" value="Peptidase_S1_PA"/>
</dbReference>
<dbReference type="Proteomes" id="UP000586305">
    <property type="component" value="Unassembled WGS sequence"/>
</dbReference>
<dbReference type="GO" id="GO:0006508">
    <property type="term" value="P:proteolysis"/>
    <property type="evidence" value="ECO:0007669"/>
    <property type="project" value="UniProtKB-KW"/>
</dbReference>
<keyword evidence="2" id="KW-0378">Hydrolase</keyword>
<evidence type="ECO:0000313" key="2">
    <source>
        <dbReference type="EMBL" id="NOU51668.1"/>
    </source>
</evidence>
<reference evidence="2 3" key="1">
    <citation type="submission" date="2020-04" db="EMBL/GenBank/DDBJ databases">
        <title>Pseudoalteromonas caenipelagi sp. nov., isolated from a tidal flat.</title>
        <authorList>
            <person name="Park S."/>
            <person name="Yoon J.-H."/>
        </authorList>
    </citation>
    <scope>NUCLEOTIDE SEQUENCE [LARGE SCALE GENOMIC DNA]</scope>
    <source>
        <strain evidence="2 3">JBTF-M23</strain>
    </source>
</reference>